<dbReference type="Pfam" id="PF01985">
    <property type="entry name" value="CRS1_YhbY"/>
    <property type="match status" value="1"/>
</dbReference>
<dbReference type="NCBIfam" id="TIGR00253">
    <property type="entry name" value="RNA_bind_YhbY"/>
    <property type="match status" value="1"/>
</dbReference>
<dbReference type="GO" id="GO:0003723">
    <property type="term" value="F:RNA binding"/>
    <property type="evidence" value="ECO:0007669"/>
    <property type="project" value="UniProtKB-UniRule"/>
</dbReference>
<name>K9ECJ4_9LACT</name>
<evidence type="ECO:0000256" key="2">
    <source>
        <dbReference type="PROSITE-ProRule" id="PRU00626"/>
    </source>
</evidence>
<dbReference type="SMART" id="SM01103">
    <property type="entry name" value="CRS1_YhbY"/>
    <property type="match status" value="1"/>
</dbReference>
<sequence length="104" mass="11761">MSLSKKQVKFLKKKSHTVDPIFQIGKQGITDQILAELHDAIEKRELIKVSVLQNSAMTNKEIATFIEDNSDIKVIDSIGRVLVLYKSSSYENNRLISDKVRGVD</sequence>
<evidence type="ECO:0000256" key="1">
    <source>
        <dbReference type="ARBA" id="ARBA00022884"/>
    </source>
</evidence>
<evidence type="ECO:0000259" key="3">
    <source>
        <dbReference type="PROSITE" id="PS51295"/>
    </source>
</evidence>
<evidence type="ECO:0000313" key="4">
    <source>
        <dbReference type="EMBL" id="EKU94368.1"/>
    </source>
</evidence>
<dbReference type="InterPro" id="IPR001890">
    <property type="entry name" value="RNA-binding_CRM"/>
</dbReference>
<dbReference type="RefSeq" id="WP_003776223.1">
    <property type="nucleotide sequence ID" value="NZ_JH992957.1"/>
</dbReference>
<keyword evidence="1 2" id="KW-0694">RNA-binding</keyword>
<dbReference type="SUPFAM" id="SSF75471">
    <property type="entry name" value="YhbY-like"/>
    <property type="match status" value="1"/>
</dbReference>
<dbReference type="OrthoDB" id="9797519at2"/>
<protein>
    <recommendedName>
        <fullName evidence="3">CRM domain-containing protein</fullName>
    </recommendedName>
</protein>
<organism evidence="4 5">
    <name type="scientific">Alloiococcus otitis ATCC 51267</name>
    <dbReference type="NCBI Taxonomy" id="883081"/>
    <lineage>
        <taxon>Bacteria</taxon>
        <taxon>Bacillati</taxon>
        <taxon>Bacillota</taxon>
        <taxon>Bacilli</taxon>
        <taxon>Lactobacillales</taxon>
        <taxon>Carnobacteriaceae</taxon>
        <taxon>Alloiococcus</taxon>
    </lineage>
</organism>
<keyword evidence="5" id="KW-1185">Reference proteome</keyword>
<dbReference type="Proteomes" id="UP000009875">
    <property type="component" value="Unassembled WGS sequence"/>
</dbReference>
<reference evidence="4 5" key="1">
    <citation type="submission" date="2012-09" db="EMBL/GenBank/DDBJ databases">
        <title>The Genome Sequence of Alloiococcus otitis ATCC 51267.</title>
        <authorList>
            <consortium name="The Broad Institute Genome Sequencing Platform"/>
            <person name="Earl A."/>
            <person name="Ward D."/>
            <person name="Feldgarden M."/>
            <person name="Gevers D."/>
            <person name="Huys G."/>
            <person name="Walker B."/>
            <person name="Young S.K."/>
            <person name="Zeng Q."/>
            <person name="Gargeya S."/>
            <person name="Fitzgerald M."/>
            <person name="Haas B."/>
            <person name="Abouelleil A."/>
            <person name="Alvarado L."/>
            <person name="Arachchi H.M."/>
            <person name="Berlin A.M."/>
            <person name="Chapman S.B."/>
            <person name="Goldberg J."/>
            <person name="Griggs A."/>
            <person name="Gujja S."/>
            <person name="Hansen M."/>
            <person name="Howarth C."/>
            <person name="Imamovic A."/>
            <person name="Larimer J."/>
            <person name="McCowen C."/>
            <person name="Montmayeur A."/>
            <person name="Murphy C."/>
            <person name="Neiman D."/>
            <person name="Pearson M."/>
            <person name="Priest M."/>
            <person name="Roberts A."/>
            <person name="Saif S."/>
            <person name="Shea T."/>
            <person name="Sisk P."/>
            <person name="Sykes S."/>
            <person name="Wortman J."/>
            <person name="Nusbaum C."/>
            <person name="Birren B."/>
        </authorList>
    </citation>
    <scope>NUCLEOTIDE SEQUENCE [LARGE SCALE GENOMIC DNA]</scope>
    <source>
        <strain evidence="4 5">ATCC 51267</strain>
    </source>
</reference>
<accession>K9ECJ4</accession>
<dbReference type="InterPro" id="IPR017924">
    <property type="entry name" value="RNA-binding_YhbY"/>
</dbReference>
<dbReference type="STRING" id="883081.HMPREF9698_00096"/>
<dbReference type="PANTHER" id="PTHR40065:SF3">
    <property type="entry name" value="RNA-BINDING PROTEIN YHBY"/>
    <property type="match status" value="1"/>
</dbReference>
<dbReference type="InterPro" id="IPR051925">
    <property type="entry name" value="RNA-binding_domain"/>
</dbReference>
<dbReference type="EMBL" id="AGXA01000002">
    <property type="protein sequence ID" value="EKU94368.1"/>
    <property type="molecule type" value="Genomic_DNA"/>
</dbReference>
<feature type="domain" description="CRM" evidence="3">
    <location>
        <begin position="1"/>
        <end position="97"/>
    </location>
</feature>
<proteinExistence type="predicted"/>
<dbReference type="AlphaFoldDB" id="K9ECJ4"/>
<evidence type="ECO:0000313" key="5">
    <source>
        <dbReference type="Proteomes" id="UP000009875"/>
    </source>
</evidence>
<dbReference type="eggNOG" id="COG1534">
    <property type="taxonomic scope" value="Bacteria"/>
</dbReference>
<dbReference type="InterPro" id="IPR035920">
    <property type="entry name" value="YhbY-like_sf"/>
</dbReference>
<dbReference type="HOGENOM" id="CLU_095994_1_0_9"/>
<dbReference type="PROSITE" id="PS51295">
    <property type="entry name" value="CRM"/>
    <property type="match status" value="1"/>
</dbReference>
<dbReference type="PANTHER" id="PTHR40065">
    <property type="entry name" value="RNA-BINDING PROTEIN YHBY"/>
    <property type="match status" value="1"/>
</dbReference>
<dbReference type="PATRIC" id="fig|883081.3.peg.100"/>
<gene>
    <name evidence="4" type="ORF">HMPREF9698_00096</name>
</gene>
<comment type="caution">
    <text evidence="4">The sequence shown here is derived from an EMBL/GenBank/DDBJ whole genome shotgun (WGS) entry which is preliminary data.</text>
</comment>
<dbReference type="Gene3D" id="3.30.110.60">
    <property type="entry name" value="YhbY-like"/>
    <property type="match status" value="1"/>
</dbReference>